<name>A0A6B2NP70_9RHOB</name>
<feature type="transmembrane region" description="Helical" evidence="1">
    <location>
        <begin position="96"/>
        <end position="117"/>
    </location>
</feature>
<sequence length="241" mass="26806">MSLRSDAMMVLFYDIDGDTADHDDWHSYEHFHERLSIPGFLRATRWISTDVGPRYLVTYEVSSLDVATSQPYLDRLNDPTEWTRDMMPRFRGMTRGFCSIPFSIGFGLAAAAVALRFQPSSGQETNLSQWLATEVLPPILDLQGIVGAHLLRPAAPPPMTQEQALRGADTPLPWLVLVTGYDRAALDVVIAEHLARDKLGMMGASELRLGHYVLHFTADSAEIARTPSMPVLTTPGRTRIP</sequence>
<keyword evidence="1" id="KW-1133">Transmembrane helix</keyword>
<comment type="caution">
    <text evidence="2">The sequence shown here is derived from an EMBL/GenBank/DDBJ whole genome shotgun (WGS) entry which is preliminary data.</text>
</comment>
<organism evidence="2">
    <name type="scientific">Ruegeria sp. PrR005</name>
    <dbReference type="NCBI Taxonomy" id="2706882"/>
    <lineage>
        <taxon>Bacteria</taxon>
        <taxon>Pseudomonadati</taxon>
        <taxon>Pseudomonadota</taxon>
        <taxon>Alphaproteobacteria</taxon>
        <taxon>Rhodobacterales</taxon>
        <taxon>Roseobacteraceae</taxon>
        <taxon>Ruegeria</taxon>
    </lineage>
</organism>
<evidence type="ECO:0000256" key="1">
    <source>
        <dbReference type="SAM" id="Phobius"/>
    </source>
</evidence>
<dbReference type="AlphaFoldDB" id="A0A6B2NP70"/>
<protein>
    <submittedName>
        <fullName evidence="2">Uncharacterized protein</fullName>
    </submittedName>
</protein>
<gene>
    <name evidence="2" type="ORF">G0P99_05015</name>
</gene>
<accession>A0A6B2NP70</accession>
<evidence type="ECO:0000313" key="2">
    <source>
        <dbReference type="EMBL" id="NDW44309.1"/>
    </source>
</evidence>
<proteinExistence type="predicted"/>
<keyword evidence="1" id="KW-0472">Membrane</keyword>
<dbReference type="EMBL" id="JAAGOX010000007">
    <property type="protein sequence ID" value="NDW44309.1"/>
    <property type="molecule type" value="Genomic_DNA"/>
</dbReference>
<keyword evidence="1" id="KW-0812">Transmembrane</keyword>
<dbReference type="RefSeq" id="WP_164128292.1">
    <property type="nucleotide sequence ID" value="NZ_JAAGOX010000007.1"/>
</dbReference>
<reference evidence="2" key="1">
    <citation type="submission" date="2020-02" db="EMBL/GenBank/DDBJ databases">
        <title>Delineation of the pyrene-degrading pathway in Roseobacter clade bacteria by genomic analysis.</title>
        <authorList>
            <person name="Zhou H."/>
            <person name="Wang H."/>
        </authorList>
    </citation>
    <scope>NUCLEOTIDE SEQUENCE</scope>
    <source>
        <strain evidence="2">PrR005</strain>
    </source>
</reference>